<sequence length="119" mass="12260">MPVPTPQAPAATGIDPGQLAALSALKAVEAVYGGASLNALRPVVQSSVLRRLSQRCNWRGEGPPGVRPIIKLVGHRASSPTASCREVSVAVSVGARCLAAAVRVEQISGRWQVSALEVG</sequence>
<evidence type="ECO:0000313" key="1">
    <source>
        <dbReference type="EMBL" id="TQK76194.1"/>
    </source>
</evidence>
<keyword evidence="2" id="KW-1185">Reference proteome</keyword>
<dbReference type="EMBL" id="VFNV01000001">
    <property type="protein sequence ID" value="TQK76194.1"/>
    <property type="molecule type" value="Genomic_DNA"/>
</dbReference>
<evidence type="ECO:0000313" key="2">
    <source>
        <dbReference type="Proteomes" id="UP000316181"/>
    </source>
</evidence>
<gene>
    <name evidence="1" type="ORF">FB389_0854</name>
</gene>
<protein>
    <submittedName>
        <fullName evidence="1">Uncharacterized protein</fullName>
    </submittedName>
</protein>
<proteinExistence type="predicted"/>
<dbReference type="Proteomes" id="UP000316181">
    <property type="component" value="Unassembled WGS sequence"/>
</dbReference>
<accession>A0A542SNH9</accession>
<dbReference type="Pfam" id="PF20060">
    <property type="entry name" value="DUF6459"/>
    <property type="match status" value="1"/>
</dbReference>
<name>A0A542SNH9_9MICO</name>
<dbReference type="InterPro" id="IPR045596">
    <property type="entry name" value="DUF6459"/>
</dbReference>
<organism evidence="1 2">
    <name type="scientific">Rarobacter incanus</name>
    <dbReference type="NCBI Taxonomy" id="153494"/>
    <lineage>
        <taxon>Bacteria</taxon>
        <taxon>Bacillati</taxon>
        <taxon>Actinomycetota</taxon>
        <taxon>Actinomycetes</taxon>
        <taxon>Micrococcales</taxon>
        <taxon>Rarobacteraceae</taxon>
        <taxon>Rarobacter</taxon>
    </lineage>
</organism>
<comment type="caution">
    <text evidence="1">The sequence shown here is derived from an EMBL/GenBank/DDBJ whole genome shotgun (WGS) entry which is preliminary data.</text>
</comment>
<reference evidence="1 2" key="1">
    <citation type="submission" date="2019-06" db="EMBL/GenBank/DDBJ databases">
        <title>Sequencing the genomes of 1000 actinobacteria strains.</title>
        <authorList>
            <person name="Klenk H.-P."/>
        </authorList>
    </citation>
    <scope>NUCLEOTIDE SEQUENCE [LARGE SCALE GENOMIC DNA]</scope>
    <source>
        <strain evidence="1 2">DSM 10596</strain>
    </source>
</reference>
<dbReference type="AlphaFoldDB" id="A0A542SNH9"/>